<dbReference type="EMBL" id="JBFDAA010000019">
    <property type="protein sequence ID" value="KAL1115727.1"/>
    <property type="molecule type" value="Genomic_DNA"/>
</dbReference>
<accession>A0ABD0XWS6</accession>
<organism evidence="2 3">
    <name type="scientific">Ranatra chinensis</name>
    <dbReference type="NCBI Taxonomy" id="642074"/>
    <lineage>
        <taxon>Eukaryota</taxon>
        <taxon>Metazoa</taxon>
        <taxon>Ecdysozoa</taxon>
        <taxon>Arthropoda</taxon>
        <taxon>Hexapoda</taxon>
        <taxon>Insecta</taxon>
        <taxon>Pterygota</taxon>
        <taxon>Neoptera</taxon>
        <taxon>Paraneoptera</taxon>
        <taxon>Hemiptera</taxon>
        <taxon>Heteroptera</taxon>
        <taxon>Panheteroptera</taxon>
        <taxon>Nepomorpha</taxon>
        <taxon>Nepidae</taxon>
        <taxon>Ranatrinae</taxon>
        <taxon>Ranatra</taxon>
    </lineage>
</organism>
<evidence type="ECO:0000313" key="2">
    <source>
        <dbReference type="EMBL" id="KAL1115727.1"/>
    </source>
</evidence>
<gene>
    <name evidence="2" type="ORF">AAG570_006017</name>
</gene>
<dbReference type="AlphaFoldDB" id="A0ABD0XWS6"/>
<name>A0ABD0XWS6_9HEMI</name>
<comment type="caution">
    <text evidence="2">The sequence shown here is derived from an EMBL/GenBank/DDBJ whole genome shotgun (WGS) entry which is preliminary data.</text>
</comment>
<dbReference type="SUPFAM" id="SSF53474">
    <property type="entry name" value="alpha/beta-Hydrolases"/>
    <property type="match status" value="1"/>
</dbReference>
<proteinExistence type="predicted"/>
<keyword evidence="3" id="KW-1185">Reference proteome</keyword>
<dbReference type="PANTHER" id="PTHR46331:SF2">
    <property type="entry name" value="VALACYCLOVIR HYDROLASE"/>
    <property type="match status" value="1"/>
</dbReference>
<dbReference type="PANTHER" id="PTHR46331">
    <property type="entry name" value="VALACYCLOVIR HYDROLASE"/>
    <property type="match status" value="1"/>
</dbReference>
<dbReference type="Proteomes" id="UP001558652">
    <property type="component" value="Unassembled WGS sequence"/>
</dbReference>
<sequence length="229" mass="25378">FLVQEEKINLDGTVVNFLKTGTGSKTVICLPGAFGTIWTNFKPQIEGLAPELFTLVVWDPPGYGGSRPPSKEFGPRFFYHDAKLASRLMKELGIEKYSVLGWSDGGTTGLVMASEDKRVEKMVVWGAITHVTPTDLIYHKNVTDVRKWPRDLADPLFAAYGHQGLLEMVSRWYGTFAEAVDVRGGDLCTSCLDGILAPTLVIHGRKDPLVPEHHAKFISQRIPNARLLI</sequence>
<dbReference type="Pfam" id="PF00561">
    <property type="entry name" value="Abhydrolase_1"/>
    <property type="match status" value="1"/>
</dbReference>
<evidence type="ECO:0000259" key="1">
    <source>
        <dbReference type="Pfam" id="PF00561"/>
    </source>
</evidence>
<dbReference type="Gene3D" id="3.40.50.1820">
    <property type="entry name" value="alpha/beta hydrolase"/>
    <property type="match status" value="1"/>
</dbReference>
<feature type="non-terminal residue" evidence="2">
    <location>
        <position position="1"/>
    </location>
</feature>
<reference evidence="2 3" key="1">
    <citation type="submission" date="2024-07" db="EMBL/GenBank/DDBJ databases">
        <title>Chromosome-level genome assembly of the water stick insect Ranatra chinensis (Heteroptera: Nepidae).</title>
        <authorList>
            <person name="Liu X."/>
        </authorList>
    </citation>
    <scope>NUCLEOTIDE SEQUENCE [LARGE SCALE GENOMIC DNA]</scope>
    <source>
        <strain evidence="2">Cailab_2021Rc</strain>
        <tissue evidence="2">Muscle</tissue>
    </source>
</reference>
<dbReference type="InterPro" id="IPR029058">
    <property type="entry name" value="AB_hydrolase_fold"/>
</dbReference>
<dbReference type="InterPro" id="IPR000073">
    <property type="entry name" value="AB_hydrolase_1"/>
</dbReference>
<protein>
    <recommendedName>
        <fullName evidence="1">AB hydrolase-1 domain-containing protein</fullName>
    </recommendedName>
</protein>
<feature type="domain" description="AB hydrolase-1" evidence="1">
    <location>
        <begin position="26"/>
        <end position="134"/>
    </location>
</feature>
<evidence type="ECO:0000313" key="3">
    <source>
        <dbReference type="Proteomes" id="UP001558652"/>
    </source>
</evidence>